<dbReference type="Pfam" id="PF07727">
    <property type="entry name" value="RVT_2"/>
    <property type="match status" value="1"/>
</dbReference>
<feature type="domain" description="Reverse transcriptase Ty1/copia-type" evidence="2">
    <location>
        <begin position="347"/>
        <end position="481"/>
    </location>
</feature>
<organism evidence="3">
    <name type="scientific">Oryza sativa subsp. japonica</name>
    <name type="common">Rice</name>
    <dbReference type="NCBI Taxonomy" id="39947"/>
    <lineage>
        <taxon>Eukaryota</taxon>
        <taxon>Viridiplantae</taxon>
        <taxon>Streptophyta</taxon>
        <taxon>Embryophyta</taxon>
        <taxon>Tracheophyta</taxon>
        <taxon>Spermatophyta</taxon>
        <taxon>Magnoliopsida</taxon>
        <taxon>Liliopsida</taxon>
        <taxon>Poales</taxon>
        <taxon>Poaceae</taxon>
        <taxon>BOP clade</taxon>
        <taxon>Oryzoideae</taxon>
        <taxon>Oryzeae</taxon>
        <taxon>Oryzinae</taxon>
        <taxon>Oryza</taxon>
        <taxon>Oryza sativa</taxon>
    </lineage>
</organism>
<dbReference type="SUPFAM" id="SSF56672">
    <property type="entry name" value="DNA/RNA polymerases"/>
    <property type="match status" value="1"/>
</dbReference>
<sequence>MSAFLVTAYFKQWNIVWKSCQFSSTKRAVFFCSREFSCVVSVLAVISPGRGLRPLSGVILTSGIRASGYKPGVALMGDDKKPIDGISKEGVVIQRVIRGGREYLPVLTKTNYSNWALLIKAQPNLNNQPRSYRSNLQTRNVPFQTRSQINYDGEPGGGDDVFTVEYSTMDLTASVIDGATAEPREKLPHSGGAGGEEPASGEQLLHLSGDGGTELEPGSPPCSDDDNLDADHDNDAPLWFRSINDIIGPASPLSSNEPASFDEAECSPRWREAMTAEMEAIEYNKTWSLADLPPGRHAIGLKWVLKEKRDKQRPVSKHKVHLVVKGYTQRQGIDYDELFALVARLDSEHKVLKLRMALYELHQAPRTWNVNLDVLLPSLGFKRSSSEHVVYVRRNSNAQLVVGVYVDDLVITGSNCDDIRLFKKKMAAAFKTSDLGLLHYYLGIEVKQSTSGISLSQGVDAAKIPEKSGMEGCNPCQVPMEARLKLSKFSSEPSVDATIYRSIGESLRYLVNTRPDLAFAVGYVSRFLEDPREDHLAVVKHILRYVAGSKNWGVWFSRKVEKEAHLREEHDRGDFLTRQQPNHLAIYEAEGAGTVKLAALWLARFLVEVQGSALRTPMLRVDNRSSISLTKNPLLHGQSKHIQVKNHLVWEAAENGLINVEFIKSEEQLGDILTKPLGKTKFHELCSKIGLINISSEHNKA</sequence>
<feature type="region of interest" description="Disordered" evidence="1">
    <location>
        <begin position="177"/>
        <end position="234"/>
    </location>
</feature>
<name>Q10J02_ORYSJ</name>
<dbReference type="PANTHER" id="PTHR11439:SF515">
    <property type="entry name" value="GAG-POL POLYPROTEIN"/>
    <property type="match status" value="1"/>
</dbReference>
<reference evidence="3" key="1">
    <citation type="journal article" date="2005" name="Genome Res.">
        <title>Sequence, annotation, and analysis of synteny between rice chromosome 3 and diverged grass species.</title>
        <authorList>
            <consortium name="Rice Chromosome 3 Sequencing Consortium"/>
            <person name="Buell C.R."/>
            <person name="Yuan Q."/>
            <person name="Ouyang S."/>
            <person name="Liu J."/>
            <person name="Zhu W."/>
            <person name="Wang A."/>
            <person name="Maiti R."/>
            <person name="Haas B."/>
            <person name="Wortman J."/>
            <person name="Pertea M."/>
            <person name="Jones K.M."/>
            <person name="Kim M."/>
            <person name="Overton L."/>
            <person name="Tsitrin T."/>
            <person name="Fadrosh D."/>
            <person name="Bera J."/>
            <person name="Weaver B."/>
            <person name="Jin S."/>
            <person name="Johri S."/>
            <person name="Reardon M."/>
            <person name="Webb K."/>
            <person name="Hill J."/>
            <person name="Moffat K."/>
            <person name="Tallon L."/>
            <person name="Van Aken S."/>
            <person name="Lewis M."/>
            <person name="Utterback T."/>
            <person name="Feldblyum T."/>
            <person name="Zismann V."/>
            <person name="Iobst S."/>
            <person name="Hsiao J."/>
            <person name="de Vazeille A.R."/>
            <person name="Salzberg S.L."/>
            <person name="White O."/>
            <person name="Fraser C."/>
            <person name="Yu Y."/>
            <person name="Kim H."/>
            <person name="Rambo T."/>
            <person name="Currie J."/>
            <person name="Collura K."/>
            <person name="Kernodle-Thompson S."/>
            <person name="Wei F."/>
            <person name="Kudrna K."/>
            <person name="Ammiraju J.S."/>
            <person name="Luo M."/>
            <person name="Goicoechea J.L."/>
            <person name="Wing R.A."/>
            <person name="Henry D."/>
            <person name="Oates R."/>
            <person name="Palmer M."/>
            <person name="Pries G."/>
            <person name="Saski C."/>
            <person name="Simmons J."/>
            <person name="Soderlund C."/>
            <person name="Nelson W."/>
            <person name="de la Bastide M."/>
            <person name="Spiegel L."/>
            <person name="Nascimento L."/>
            <person name="Huang E."/>
            <person name="Preston R."/>
            <person name="Zutavern T."/>
            <person name="Palmer L."/>
            <person name="O'Shaughnessy A."/>
            <person name="Dike S."/>
            <person name="McCombie W.R."/>
            <person name="Minx P."/>
            <person name="Cordum H."/>
            <person name="Wilson R."/>
            <person name="Jin W."/>
            <person name="Lee H.R."/>
            <person name="Jiang J."/>
            <person name="Jackson S."/>
        </authorList>
    </citation>
    <scope>NUCLEOTIDE SEQUENCE [LARGE SCALE GENOMIC DNA]</scope>
</reference>
<dbReference type="EMBL" id="DP000009">
    <property type="protein sequence ID" value="ABF96836.1"/>
    <property type="molecule type" value="Genomic_DNA"/>
</dbReference>
<proteinExistence type="predicted"/>
<dbReference type="PANTHER" id="PTHR11439">
    <property type="entry name" value="GAG-POL-RELATED RETROTRANSPOSON"/>
    <property type="match status" value="1"/>
</dbReference>
<reference evidence="3" key="2">
    <citation type="submission" date="2006-06" db="EMBL/GenBank/DDBJ databases">
        <authorList>
            <person name="Buell R."/>
            <person name="Wing R.A."/>
            <person name="McCombie W.A."/>
            <person name="Ouyang S."/>
        </authorList>
    </citation>
    <scope>NUCLEOTIDE SEQUENCE</scope>
</reference>
<dbReference type="CDD" id="cd09272">
    <property type="entry name" value="RNase_HI_RT_Ty1"/>
    <property type="match status" value="1"/>
</dbReference>
<dbReference type="AlphaFoldDB" id="Q10J02"/>
<protein>
    <submittedName>
        <fullName evidence="3">Retrotransposon protein, putative, unclassified</fullName>
    </submittedName>
</protein>
<evidence type="ECO:0000259" key="2">
    <source>
        <dbReference type="Pfam" id="PF07727"/>
    </source>
</evidence>
<evidence type="ECO:0000313" key="3">
    <source>
        <dbReference type="EMBL" id="ABF96836.1"/>
    </source>
</evidence>
<evidence type="ECO:0000256" key="1">
    <source>
        <dbReference type="SAM" id="MobiDB-lite"/>
    </source>
</evidence>
<dbReference type="InterPro" id="IPR043502">
    <property type="entry name" value="DNA/RNA_pol_sf"/>
</dbReference>
<dbReference type="InterPro" id="IPR013103">
    <property type="entry name" value="RVT_2"/>
</dbReference>
<accession>Q10J02</accession>
<gene>
    <name evidence="3" type="ordered locus">LOC_Os03g32480</name>
</gene>